<dbReference type="PROSITE" id="PS00600">
    <property type="entry name" value="AA_TRANSFER_CLASS_3"/>
    <property type="match status" value="1"/>
</dbReference>
<dbReference type="Gene3D" id="3.40.640.10">
    <property type="entry name" value="Type I PLP-dependent aspartate aminotransferase-like (Major domain)"/>
    <property type="match status" value="1"/>
</dbReference>
<keyword evidence="4 5" id="KW-0663">Pyridoxal phosphate</keyword>
<evidence type="ECO:0000313" key="6">
    <source>
        <dbReference type="EMBL" id="MBR0662827.1"/>
    </source>
</evidence>
<evidence type="ECO:0000256" key="2">
    <source>
        <dbReference type="ARBA" id="ARBA00022576"/>
    </source>
</evidence>
<dbReference type="EMBL" id="JAAGBB010000001">
    <property type="protein sequence ID" value="MBR0662827.1"/>
    <property type="molecule type" value="Genomic_DNA"/>
</dbReference>
<comment type="similarity">
    <text evidence="5">Belongs to the class-III pyridoxal-phosphate-dependent aminotransferase family.</text>
</comment>
<dbReference type="GO" id="GO:0008483">
    <property type="term" value="F:transaminase activity"/>
    <property type="evidence" value="ECO:0007669"/>
    <property type="project" value="UniProtKB-KW"/>
</dbReference>
<comment type="cofactor">
    <cofactor evidence="1">
        <name>pyridoxal 5'-phosphate</name>
        <dbReference type="ChEBI" id="CHEBI:597326"/>
    </cofactor>
</comment>
<dbReference type="InterPro" id="IPR005814">
    <property type="entry name" value="Aminotrans_3"/>
</dbReference>
<dbReference type="SUPFAM" id="SSF53383">
    <property type="entry name" value="PLP-dependent transferases"/>
    <property type="match status" value="1"/>
</dbReference>
<dbReference type="Pfam" id="PF00202">
    <property type="entry name" value="Aminotran_3"/>
    <property type="match status" value="1"/>
</dbReference>
<accession>A0ABS5ERA6</accession>
<dbReference type="InterPro" id="IPR015421">
    <property type="entry name" value="PyrdxlP-dep_Trfase_major"/>
</dbReference>
<dbReference type="PIRSF" id="PIRSF000521">
    <property type="entry name" value="Transaminase_4ab_Lys_Orn"/>
    <property type="match status" value="1"/>
</dbReference>
<evidence type="ECO:0000256" key="5">
    <source>
        <dbReference type="RuleBase" id="RU003560"/>
    </source>
</evidence>
<dbReference type="Gene3D" id="3.90.1150.10">
    <property type="entry name" value="Aspartate Aminotransferase, domain 1"/>
    <property type="match status" value="1"/>
</dbReference>
<name>A0ABS5ERA6_9PROT</name>
<evidence type="ECO:0000313" key="7">
    <source>
        <dbReference type="Proteomes" id="UP001196870"/>
    </source>
</evidence>
<evidence type="ECO:0000256" key="4">
    <source>
        <dbReference type="ARBA" id="ARBA00022898"/>
    </source>
</evidence>
<dbReference type="InterPro" id="IPR015424">
    <property type="entry name" value="PyrdxlP-dep_Trfase"/>
</dbReference>
<dbReference type="InterPro" id="IPR049704">
    <property type="entry name" value="Aminotrans_3_PPA_site"/>
</dbReference>
<proteinExistence type="inferred from homology"/>
<dbReference type="PANTHER" id="PTHR42684">
    <property type="entry name" value="ADENOSYLMETHIONINE-8-AMINO-7-OXONONANOATE AMINOTRANSFERASE"/>
    <property type="match status" value="1"/>
</dbReference>
<evidence type="ECO:0000256" key="1">
    <source>
        <dbReference type="ARBA" id="ARBA00001933"/>
    </source>
</evidence>
<keyword evidence="3" id="KW-0808">Transferase</keyword>
<dbReference type="InterPro" id="IPR015422">
    <property type="entry name" value="PyrdxlP-dep_Trfase_small"/>
</dbReference>
<reference evidence="7" key="1">
    <citation type="journal article" date="2021" name="Syst. Appl. Microbiol.">
        <title>Roseomonas hellenica sp. nov., isolated from roots of wild-growing Alkanna tinctoria.</title>
        <authorList>
            <person name="Rat A."/>
            <person name="Naranjo H.D."/>
            <person name="Lebbe L."/>
            <person name="Cnockaert M."/>
            <person name="Krigas N."/>
            <person name="Grigoriadou K."/>
            <person name="Maloupa E."/>
            <person name="Willems A."/>
        </authorList>
    </citation>
    <scope>NUCLEOTIDE SEQUENCE [LARGE SCALE GENOMIC DNA]</scope>
    <source>
        <strain evidence="7">LMG 31523</strain>
    </source>
</reference>
<dbReference type="PANTHER" id="PTHR42684:SF1">
    <property type="entry name" value="BETA-ALANINE--PYRUVATE AMINOTRANSFERASE"/>
    <property type="match status" value="1"/>
</dbReference>
<dbReference type="CDD" id="cd00610">
    <property type="entry name" value="OAT_like"/>
    <property type="match status" value="1"/>
</dbReference>
<dbReference type="Proteomes" id="UP001196870">
    <property type="component" value="Unassembled WGS sequence"/>
</dbReference>
<protein>
    <submittedName>
        <fullName evidence="6">Aminotransferase class III-fold pyridoxal phosphate-dependent enzyme</fullName>
    </submittedName>
</protein>
<gene>
    <name evidence="6" type="ORF">GXW71_00525</name>
</gene>
<sequence length="426" mass="44562">MPFTAARGFREQPMLFVGAEGMHYIEAGGRRVLDGMAGLWCVNAGHAHPRIVEAIRTAAGQLDFVSSFRMSHPAAFTFAERLAAAAPDGLDHVFFSNSGSEAVDSALKIARAYHQARGDGRRTKLIGRAKSYHGVGFGGLSVGGIARHKRDFGPLLPEVYHLPLPHDPGRMGFSRGQPAIGAEYADALEALLAVQDPATVAAVIVEPITGSGGVYAPPKGYLERLRAICDRHGILLIFDEVITGFGRMGTCFAAQAFGVTPDILTCAKGLTNGSVPMGATIASGKIYEAFMAGPPDVVQLFHGYTYSGHPLACAAGLAALDAYQNEGIFAQAAAVAPHWEAALHALRDAPDVADIRTIGLLAAIELTPRAGAPGARGTAVADRCFADGVLVRGAGDTIVLSPPLIITPAEIDRIAEAILTALRAEA</sequence>
<comment type="caution">
    <text evidence="6">The sequence shown here is derived from an EMBL/GenBank/DDBJ whole genome shotgun (WGS) entry which is preliminary data.</text>
</comment>
<organism evidence="6 7">
    <name type="scientific">Plastoroseomonas hellenica</name>
    <dbReference type="NCBI Taxonomy" id="2687306"/>
    <lineage>
        <taxon>Bacteria</taxon>
        <taxon>Pseudomonadati</taxon>
        <taxon>Pseudomonadota</taxon>
        <taxon>Alphaproteobacteria</taxon>
        <taxon>Acetobacterales</taxon>
        <taxon>Acetobacteraceae</taxon>
        <taxon>Plastoroseomonas</taxon>
    </lineage>
</organism>
<keyword evidence="2 6" id="KW-0032">Aminotransferase</keyword>
<keyword evidence="7" id="KW-1185">Reference proteome</keyword>
<evidence type="ECO:0000256" key="3">
    <source>
        <dbReference type="ARBA" id="ARBA00022679"/>
    </source>
</evidence>